<organism evidence="1 2">
    <name type="scientific">Fusobacterium necrophorum BL</name>
    <dbReference type="NCBI Taxonomy" id="1441732"/>
    <lineage>
        <taxon>Bacteria</taxon>
        <taxon>Fusobacteriati</taxon>
        <taxon>Fusobacteriota</taxon>
        <taxon>Fusobacteriia</taxon>
        <taxon>Fusobacteriales</taxon>
        <taxon>Fusobacteriaceae</taxon>
        <taxon>Fusobacterium</taxon>
    </lineage>
</organism>
<dbReference type="EMBL" id="JAAC01000129">
    <property type="protein sequence ID" value="KDE62456.1"/>
    <property type="molecule type" value="Genomic_DNA"/>
</dbReference>
<comment type="caution">
    <text evidence="1">The sequence shown here is derived from an EMBL/GenBank/DDBJ whole genome shotgun (WGS) entry which is preliminary data.</text>
</comment>
<dbReference type="AlphaFoldDB" id="A0AB73BV47"/>
<reference evidence="1 2" key="1">
    <citation type="submission" date="2014-01" db="EMBL/GenBank/DDBJ databases">
        <title>Comparative genomics of Fusobacterium necrophorum wild isolates.</title>
        <authorList>
            <person name="Kittichotirat W."/>
            <person name="Bumgarner R.E."/>
            <person name="Lawrence P."/>
        </authorList>
    </citation>
    <scope>NUCLEOTIDE SEQUENCE [LARGE SCALE GENOMIC DNA]</scope>
    <source>
        <strain evidence="1 2">BL</strain>
    </source>
</reference>
<gene>
    <name evidence="1" type="ORF">FUSO3_07900</name>
</gene>
<dbReference type="RefSeq" id="WP_035905473.1">
    <property type="nucleotide sequence ID" value="NZ_JAAC01000129.1"/>
</dbReference>
<evidence type="ECO:0000313" key="1">
    <source>
        <dbReference type="EMBL" id="KDE62456.1"/>
    </source>
</evidence>
<sequence length="131" mass="15735">MIWEKLKNRKNFVEEDFIELRDSVEELIAIIEKYKDMRKNSKGYIEEMKRFLGEINATLKEKKLTDKELINLDELTKTYFNFHDNSLLQYGVYDKDDLEKTNKANREITVAVNRLEKILSKITEKVVYHKI</sequence>
<name>A0AB73BV47_9FUSO</name>
<accession>A0AB73BV47</accession>
<protein>
    <submittedName>
        <fullName evidence="1">Testis-expressed sequence 9 protein</fullName>
    </submittedName>
</protein>
<dbReference type="Proteomes" id="UP000027473">
    <property type="component" value="Unassembled WGS sequence"/>
</dbReference>
<evidence type="ECO:0000313" key="2">
    <source>
        <dbReference type="Proteomes" id="UP000027473"/>
    </source>
</evidence>
<proteinExistence type="predicted"/>